<proteinExistence type="predicted"/>
<evidence type="ECO:0000313" key="2">
    <source>
        <dbReference type="Proteomes" id="UP000489600"/>
    </source>
</evidence>
<organism evidence="1 2">
    <name type="scientific">Arabis nemorensis</name>
    <dbReference type="NCBI Taxonomy" id="586526"/>
    <lineage>
        <taxon>Eukaryota</taxon>
        <taxon>Viridiplantae</taxon>
        <taxon>Streptophyta</taxon>
        <taxon>Embryophyta</taxon>
        <taxon>Tracheophyta</taxon>
        <taxon>Spermatophyta</taxon>
        <taxon>Magnoliopsida</taxon>
        <taxon>eudicotyledons</taxon>
        <taxon>Gunneridae</taxon>
        <taxon>Pentapetalae</taxon>
        <taxon>rosids</taxon>
        <taxon>malvids</taxon>
        <taxon>Brassicales</taxon>
        <taxon>Brassicaceae</taxon>
        <taxon>Arabideae</taxon>
        <taxon>Arabis</taxon>
    </lineage>
</organism>
<evidence type="ECO:0000313" key="1">
    <source>
        <dbReference type="EMBL" id="VVA94330.1"/>
    </source>
</evidence>
<name>A0A565AZ14_9BRAS</name>
<protein>
    <submittedName>
        <fullName evidence="1">Uncharacterized protein</fullName>
    </submittedName>
</protein>
<dbReference type="AlphaFoldDB" id="A0A565AZ14"/>
<reference evidence="1" key="1">
    <citation type="submission" date="2019-07" db="EMBL/GenBank/DDBJ databases">
        <authorList>
            <person name="Dittberner H."/>
        </authorList>
    </citation>
    <scope>NUCLEOTIDE SEQUENCE [LARGE SCALE GENOMIC DNA]</scope>
</reference>
<dbReference type="Proteomes" id="UP000489600">
    <property type="component" value="Unassembled WGS sequence"/>
</dbReference>
<accession>A0A565AZ14</accession>
<sequence length="74" mass="8789">MEEAMVNLYKRVDELDQYLSMEVKVIEEINGRMKTIMESRHDIIQSIPDDLEDATNRRSRASVENLEEAWVTRF</sequence>
<keyword evidence="2" id="KW-1185">Reference proteome</keyword>
<dbReference type="EMBL" id="CABITT030000002">
    <property type="protein sequence ID" value="VVA94330.1"/>
    <property type="molecule type" value="Genomic_DNA"/>
</dbReference>
<gene>
    <name evidence="1" type="ORF">ANE_LOCUS4775</name>
</gene>
<comment type="caution">
    <text evidence="1">The sequence shown here is derived from an EMBL/GenBank/DDBJ whole genome shotgun (WGS) entry which is preliminary data.</text>
</comment>